<evidence type="ECO:0000313" key="8">
    <source>
        <dbReference type="Proteomes" id="UP001652740"/>
    </source>
</evidence>
<evidence type="ECO:0000256" key="2">
    <source>
        <dbReference type="ARBA" id="ARBA00022692"/>
    </source>
</evidence>
<dbReference type="Pfam" id="PF00083">
    <property type="entry name" value="Sugar_tr"/>
    <property type="match status" value="1"/>
</dbReference>
<feature type="domain" description="Major facilitator superfamily (MFS) profile" evidence="7">
    <location>
        <begin position="11"/>
        <end position="456"/>
    </location>
</feature>
<feature type="transmembrane region" description="Helical" evidence="6">
    <location>
        <begin position="83"/>
        <end position="103"/>
    </location>
</feature>
<keyword evidence="4 6" id="KW-0472">Membrane</keyword>
<dbReference type="RefSeq" id="XP_052753063.1">
    <property type="nucleotide sequence ID" value="XM_052897103.1"/>
</dbReference>
<dbReference type="InterPro" id="IPR020846">
    <property type="entry name" value="MFS_dom"/>
</dbReference>
<keyword evidence="8" id="KW-1185">Reference proteome</keyword>
<feature type="transmembrane region" description="Helical" evidence="6">
    <location>
        <begin position="56"/>
        <end position="76"/>
    </location>
</feature>
<feature type="transmembrane region" description="Helical" evidence="6">
    <location>
        <begin position="331"/>
        <end position="353"/>
    </location>
</feature>
<proteinExistence type="predicted"/>
<evidence type="ECO:0000259" key="7">
    <source>
        <dbReference type="PROSITE" id="PS50850"/>
    </source>
</evidence>
<evidence type="ECO:0000256" key="3">
    <source>
        <dbReference type="ARBA" id="ARBA00022989"/>
    </source>
</evidence>
<evidence type="ECO:0000256" key="4">
    <source>
        <dbReference type="ARBA" id="ARBA00023136"/>
    </source>
</evidence>
<dbReference type="Gene3D" id="1.20.1250.20">
    <property type="entry name" value="MFS general substrate transporter like domains"/>
    <property type="match status" value="1"/>
</dbReference>
<dbReference type="PRINTS" id="PR00171">
    <property type="entry name" value="SUGRTRNSPORT"/>
</dbReference>
<organism evidence="8 9">
    <name type="scientific">Galleria mellonella</name>
    <name type="common">Greater wax moth</name>
    <dbReference type="NCBI Taxonomy" id="7137"/>
    <lineage>
        <taxon>Eukaryota</taxon>
        <taxon>Metazoa</taxon>
        <taxon>Ecdysozoa</taxon>
        <taxon>Arthropoda</taxon>
        <taxon>Hexapoda</taxon>
        <taxon>Insecta</taxon>
        <taxon>Pterygota</taxon>
        <taxon>Neoptera</taxon>
        <taxon>Endopterygota</taxon>
        <taxon>Lepidoptera</taxon>
        <taxon>Glossata</taxon>
        <taxon>Ditrysia</taxon>
        <taxon>Pyraloidea</taxon>
        <taxon>Pyralidae</taxon>
        <taxon>Galleriinae</taxon>
        <taxon>Galleria</taxon>
    </lineage>
</organism>
<feature type="transmembrane region" description="Helical" evidence="6">
    <location>
        <begin position="261"/>
        <end position="280"/>
    </location>
</feature>
<dbReference type="InterPro" id="IPR005829">
    <property type="entry name" value="Sugar_transporter_CS"/>
</dbReference>
<dbReference type="InterPro" id="IPR050549">
    <property type="entry name" value="MFS_Trehalose_Transporter"/>
</dbReference>
<feature type="transmembrane region" description="Helical" evidence="6">
    <location>
        <begin position="109"/>
        <end position="130"/>
    </location>
</feature>
<feature type="transmembrane region" description="Helical" evidence="6">
    <location>
        <begin position="169"/>
        <end position="187"/>
    </location>
</feature>
<evidence type="ECO:0000256" key="6">
    <source>
        <dbReference type="SAM" id="Phobius"/>
    </source>
</evidence>
<keyword evidence="2 6" id="KW-0812">Transmembrane</keyword>
<feature type="transmembrane region" description="Helical" evidence="6">
    <location>
        <begin position="365"/>
        <end position="389"/>
    </location>
</feature>
<evidence type="ECO:0000256" key="5">
    <source>
        <dbReference type="ARBA" id="ARBA00023180"/>
    </source>
</evidence>
<feature type="transmembrane region" description="Helical" evidence="6">
    <location>
        <begin position="431"/>
        <end position="452"/>
    </location>
</feature>
<sequence>MVLQCFSPFVKQCIVTIGVTINMAGMGLVLGFSTVLLPQLKEPDSIIQINDSSGSWIAAIPGFSIVVGNFTIPSIMTKFGRKVAILATIAVSALGWLCVVLSNSVELMIAARFIQGISIGMITVLGPVIIGECTSPKNRGAFLMTIALSIGFGVFLIHTIGIYLHWQTTSYICIAFVLVDLFIVVLTPETPNWLASQGKHDECRKVFRSLRGDNEDEELEKMITASIVVNKEKETEHEPKTFVKRMEANLRYLKATVKERAFYKPVLVMLHIYTMAQWSGVNIVTSYTMDLVENVIGPEANVAIMIISIDIQRLISSTISLIIIRKIRRRLLLFITVSLDLITFIVLAGYTYAKQNDLLPYDSPYIGIVLIHIHVFSIVTGAMPLSYVLAGELYPMQYKGLCGGISSLFMSLNVFLVVKTIPVLFSSIGFPFTYLLYACVVGYCLFVTSVFLPETKDRTLQDIEEELRGRKLSLTH</sequence>
<dbReference type="Proteomes" id="UP001652740">
    <property type="component" value="Unplaced"/>
</dbReference>
<comment type="subcellular location">
    <subcellularLocation>
        <location evidence="1">Membrane</location>
        <topology evidence="1">Multi-pass membrane protein</topology>
    </subcellularLocation>
</comment>
<feature type="transmembrane region" description="Helical" evidence="6">
    <location>
        <begin position="401"/>
        <end position="425"/>
    </location>
</feature>
<dbReference type="PANTHER" id="PTHR48021:SF68">
    <property type="entry name" value="MAJOR FACILITATOR SUPERFAMILY (MFS) PROFILE DOMAIN-CONTAINING PROTEIN"/>
    <property type="match status" value="1"/>
</dbReference>
<dbReference type="GeneID" id="113513906"/>
<dbReference type="PROSITE" id="PS50850">
    <property type="entry name" value="MFS"/>
    <property type="match status" value="1"/>
</dbReference>
<evidence type="ECO:0000256" key="1">
    <source>
        <dbReference type="ARBA" id="ARBA00004141"/>
    </source>
</evidence>
<evidence type="ECO:0000313" key="9">
    <source>
        <dbReference type="RefSeq" id="XP_052753063.1"/>
    </source>
</evidence>
<gene>
    <name evidence="9" type="primary">LOC113513906</name>
</gene>
<dbReference type="SUPFAM" id="SSF103473">
    <property type="entry name" value="MFS general substrate transporter"/>
    <property type="match status" value="1"/>
</dbReference>
<reference evidence="9" key="1">
    <citation type="submission" date="2025-08" db="UniProtKB">
        <authorList>
            <consortium name="RefSeq"/>
        </authorList>
    </citation>
    <scope>IDENTIFICATION</scope>
    <source>
        <tissue evidence="9">Whole larvae</tissue>
    </source>
</reference>
<dbReference type="PROSITE" id="PS00217">
    <property type="entry name" value="SUGAR_TRANSPORT_2"/>
    <property type="match status" value="1"/>
</dbReference>
<dbReference type="InterPro" id="IPR003663">
    <property type="entry name" value="Sugar/inositol_transpt"/>
</dbReference>
<feature type="transmembrane region" description="Helical" evidence="6">
    <location>
        <begin position="300"/>
        <end position="324"/>
    </location>
</feature>
<feature type="transmembrane region" description="Helical" evidence="6">
    <location>
        <begin position="12"/>
        <end position="36"/>
    </location>
</feature>
<keyword evidence="5" id="KW-0325">Glycoprotein</keyword>
<keyword evidence="3 6" id="KW-1133">Transmembrane helix</keyword>
<name>A0ABM3MNZ0_GALME</name>
<dbReference type="PANTHER" id="PTHR48021">
    <property type="match status" value="1"/>
</dbReference>
<dbReference type="InterPro" id="IPR005828">
    <property type="entry name" value="MFS_sugar_transport-like"/>
</dbReference>
<accession>A0ABM3MNZ0</accession>
<feature type="transmembrane region" description="Helical" evidence="6">
    <location>
        <begin position="142"/>
        <end position="163"/>
    </location>
</feature>
<protein>
    <submittedName>
        <fullName evidence="9">Facilitated trehalose transporter Tret1-like</fullName>
    </submittedName>
</protein>
<dbReference type="InterPro" id="IPR036259">
    <property type="entry name" value="MFS_trans_sf"/>
</dbReference>